<keyword evidence="7" id="KW-1185">Reference proteome</keyword>
<comment type="subcellular location">
    <subcellularLocation>
        <location evidence="4">Periplasm</location>
    </subcellularLocation>
</comment>
<evidence type="ECO:0000256" key="1">
    <source>
        <dbReference type="ARBA" id="ARBA00022448"/>
    </source>
</evidence>
<dbReference type="GO" id="GO:0043165">
    <property type="term" value="P:Gram-negative-bacterium-type cell outer membrane assembly"/>
    <property type="evidence" value="ECO:0007669"/>
    <property type="project" value="UniProtKB-UniRule"/>
</dbReference>
<feature type="chain" id="PRO_5022276987" description="Lipopolysaccharide export system protein LptA" evidence="4">
    <location>
        <begin position="30"/>
        <end position="177"/>
    </location>
</feature>
<dbReference type="HAMAP" id="MF_01914">
    <property type="entry name" value="LPS_assembly_LptA"/>
    <property type="match status" value="1"/>
</dbReference>
<reference evidence="6 7" key="1">
    <citation type="journal article" date="2015" name="Stand. Genomic Sci.">
        <title>Genomic Encyclopedia of Bacterial and Archaeal Type Strains, Phase III: the genomes of soil and plant-associated and newly described type strains.</title>
        <authorList>
            <person name="Whitman W.B."/>
            <person name="Woyke T."/>
            <person name="Klenk H.P."/>
            <person name="Zhou Y."/>
            <person name="Lilburn T.G."/>
            <person name="Beck B.J."/>
            <person name="De Vos P."/>
            <person name="Vandamme P."/>
            <person name="Eisen J.A."/>
            <person name="Garrity G."/>
            <person name="Hugenholtz P."/>
            <person name="Kyrpides N.C."/>
        </authorList>
    </citation>
    <scope>NUCLEOTIDE SEQUENCE [LARGE SCALE GENOMIC DNA]</scope>
    <source>
        <strain evidence="6 7">CGMCC 1.10136</strain>
    </source>
</reference>
<comment type="similarity">
    <text evidence="4">Belongs to the LptA family.</text>
</comment>
<keyword evidence="2 4" id="KW-0732">Signal</keyword>
<evidence type="ECO:0000256" key="3">
    <source>
        <dbReference type="ARBA" id="ARBA00022764"/>
    </source>
</evidence>
<evidence type="ECO:0000259" key="5">
    <source>
        <dbReference type="Pfam" id="PF03968"/>
    </source>
</evidence>
<dbReference type="PANTHER" id="PTHR36504">
    <property type="entry name" value="LIPOPOLYSACCHARIDE EXPORT SYSTEM PROTEIN LPTA"/>
    <property type="match status" value="1"/>
</dbReference>
<comment type="caution">
    <text evidence="6">The sequence shown here is derived from an EMBL/GenBank/DDBJ whole genome shotgun (WGS) entry which is preliminary data.</text>
</comment>
<dbReference type="Pfam" id="PF03968">
    <property type="entry name" value="LptD_N"/>
    <property type="match status" value="1"/>
</dbReference>
<dbReference type="OrthoDB" id="9795964at2"/>
<dbReference type="RefSeq" id="WP_144815346.1">
    <property type="nucleotide sequence ID" value="NZ_VLKP01000008.1"/>
</dbReference>
<proteinExistence type="inferred from homology"/>
<dbReference type="InterPro" id="IPR005653">
    <property type="entry name" value="OstA-like_N"/>
</dbReference>
<evidence type="ECO:0000313" key="6">
    <source>
        <dbReference type="EMBL" id="TWI09468.1"/>
    </source>
</evidence>
<keyword evidence="3 4" id="KW-0574">Periplasm</keyword>
<evidence type="ECO:0000313" key="7">
    <source>
        <dbReference type="Proteomes" id="UP000316471"/>
    </source>
</evidence>
<dbReference type="GO" id="GO:0015920">
    <property type="term" value="P:lipopolysaccharide transport"/>
    <property type="evidence" value="ECO:0007669"/>
    <property type="project" value="UniProtKB-UniRule"/>
</dbReference>
<comment type="function">
    <text evidence="4">Involved in the assembly of lipopolysaccharide (LPS). Required for the translocation of LPS from the inner membrane to the outer membrane. May form a bridge between the inner membrane and the outer membrane, via interactions with LptC and LptD, thereby facilitating LPS transfer across the periplasm.</text>
</comment>
<dbReference type="GO" id="GO:0017089">
    <property type="term" value="F:glycolipid transfer activity"/>
    <property type="evidence" value="ECO:0007669"/>
    <property type="project" value="TreeGrafter"/>
</dbReference>
<feature type="domain" description="Organic solvent tolerance-like N-terminal" evidence="5">
    <location>
        <begin position="48"/>
        <end position="149"/>
    </location>
</feature>
<dbReference type="Gene3D" id="2.60.450.10">
    <property type="entry name" value="Lipopolysaccharide (LPS) transport protein A like domain"/>
    <property type="match status" value="1"/>
</dbReference>
<feature type="signal peptide" evidence="4">
    <location>
        <begin position="1"/>
        <end position="29"/>
    </location>
</feature>
<evidence type="ECO:0000256" key="4">
    <source>
        <dbReference type="HAMAP-Rule" id="MF_01914"/>
    </source>
</evidence>
<dbReference type="InterPro" id="IPR014340">
    <property type="entry name" value="LptA"/>
</dbReference>
<dbReference type="EMBL" id="VLKP01000008">
    <property type="protein sequence ID" value="TWI09468.1"/>
    <property type="molecule type" value="Genomic_DNA"/>
</dbReference>
<organism evidence="6 7">
    <name type="scientific">Aerolutibacter ruishenii</name>
    <dbReference type="NCBI Taxonomy" id="686800"/>
    <lineage>
        <taxon>Bacteria</taxon>
        <taxon>Pseudomonadati</taxon>
        <taxon>Pseudomonadota</taxon>
        <taxon>Gammaproteobacteria</taxon>
        <taxon>Lysobacterales</taxon>
        <taxon>Lysobacteraceae</taxon>
        <taxon>Aerolutibacter</taxon>
    </lineage>
</organism>
<dbReference type="AlphaFoldDB" id="A0A562LPH8"/>
<name>A0A562LPH8_9GAMM</name>
<dbReference type="PANTHER" id="PTHR36504:SF1">
    <property type="entry name" value="LIPOPOLYSACCHARIDE EXPORT SYSTEM PROTEIN LPTA"/>
    <property type="match status" value="1"/>
</dbReference>
<dbReference type="GO" id="GO:0009279">
    <property type="term" value="C:cell outer membrane"/>
    <property type="evidence" value="ECO:0007669"/>
    <property type="project" value="TreeGrafter"/>
</dbReference>
<dbReference type="GO" id="GO:0030288">
    <property type="term" value="C:outer membrane-bounded periplasmic space"/>
    <property type="evidence" value="ECO:0007669"/>
    <property type="project" value="TreeGrafter"/>
</dbReference>
<comment type="subunit">
    <text evidence="4">Component of the lipopolysaccharide transport and assembly complex.</text>
</comment>
<keyword evidence="1 4" id="KW-0813">Transport</keyword>
<accession>A0A562LPH8</accession>
<sequence length="177" mass="18602" precursor="true">MKGLPANRLATLPAFVLAAALALPQAALARSSDRNQPMDIDAGHVDHSLDDSKPATLSGGVTITQGTLDIRASTAVITQRGGDPTRVLLTGAPVTLKQQMDDGTPMTATANRIDYDLTTEIVVFTGNVDIRQPRGTLGGQRVVYNMRTNQVTGGEPGKSRVKMRILPRGARGNGSGT</sequence>
<dbReference type="Proteomes" id="UP000316471">
    <property type="component" value="Unassembled WGS sequence"/>
</dbReference>
<dbReference type="GO" id="GO:0001530">
    <property type="term" value="F:lipopolysaccharide binding"/>
    <property type="evidence" value="ECO:0007669"/>
    <property type="project" value="InterPro"/>
</dbReference>
<evidence type="ECO:0000256" key="2">
    <source>
        <dbReference type="ARBA" id="ARBA00022729"/>
    </source>
</evidence>
<gene>
    <name evidence="4" type="primary">lptA</name>
    <name evidence="6" type="ORF">IP93_02085</name>
</gene>
<protein>
    <recommendedName>
        <fullName evidence="4">Lipopolysaccharide export system protein LptA</fullName>
    </recommendedName>
</protein>
<dbReference type="NCBIfam" id="TIGR03002">
    <property type="entry name" value="outer_YhbN_LptA"/>
    <property type="match status" value="1"/>
</dbReference>
<dbReference type="InterPro" id="IPR052037">
    <property type="entry name" value="LPS_export_LptA"/>
</dbReference>